<keyword evidence="1" id="KW-1133">Transmembrane helix</keyword>
<dbReference type="EMBL" id="CP163380">
    <property type="protein sequence ID" value="XDP50565.1"/>
    <property type="molecule type" value="Genomic_DNA"/>
</dbReference>
<sequence length="56" mass="6345">MIVSLLFIIFLIGLLVFLLSFLIHQRKILKVLILLMGTCLMLLAIGTTIYLLTNLL</sequence>
<dbReference type="AlphaFoldDB" id="A0AB39LFH8"/>
<feature type="transmembrane region" description="Helical" evidence="1">
    <location>
        <begin position="31"/>
        <end position="52"/>
    </location>
</feature>
<evidence type="ECO:0000256" key="1">
    <source>
        <dbReference type="SAM" id="Phobius"/>
    </source>
</evidence>
<feature type="transmembrane region" description="Helical" evidence="1">
    <location>
        <begin position="6"/>
        <end position="24"/>
    </location>
</feature>
<protein>
    <submittedName>
        <fullName evidence="2">NADH-quinone oxidoreductase subunit K</fullName>
    </submittedName>
</protein>
<proteinExistence type="predicted"/>
<organism evidence="2">
    <name type="scientific">Streptococcus sp. CP1998</name>
    <dbReference type="NCBI Taxonomy" id="3238303"/>
    <lineage>
        <taxon>Bacteria</taxon>
        <taxon>Bacillati</taxon>
        <taxon>Bacillota</taxon>
        <taxon>Bacilli</taxon>
        <taxon>Lactobacillales</taxon>
        <taxon>Streptococcaceae</taxon>
        <taxon>Streptococcus</taxon>
    </lineage>
</organism>
<gene>
    <name evidence="2" type="ORF">AB4X21_04155</name>
</gene>
<dbReference type="RefSeq" id="WP_369088237.1">
    <property type="nucleotide sequence ID" value="NZ_CP163380.1"/>
</dbReference>
<accession>A0AB39LFH8</accession>
<name>A0AB39LFH8_9STRE</name>
<reference evidence="2" key="1">
    <citation type="submission" date="2024-07" db="EMBL/GenBank/DDBJ databases">
        <authorList>
            <person name="Li G."/>
        </authorList>
    </citation>
    <scope>NUCLEOTIDE SEQUENCE</scope>
    <source>
        <strain evidence="2">CP1998</strain>
    </source>
</reference>
<keyword evidence="1" id="KW-0812">Transmembrane</keyword>
<keyword evidence="1" id="KW-0472">Membrane</keyword>
<evidence type="ECO:0000313" key="2">
    <source>
        <dbReference type="EMBL" id="XDP50565.1"/>
    </source>
</evidence>